<dbReference type="Ensembl" id="ENSMMOT00000026758.1">
    <property type="protein sequence ID" value="ENSMMOP00000026314.1"/>
    <property type="gene ID" value="ENSMMOG00000019947.1"/>
</dbReference>
<proteinExistence type="predicted"/>
<sequence length="150" mass="16963">MLCLSGPHKVVVKEDTDAILPCLSSPKQNLERDIFDWKKDGQKEVFFYDAGSHYNNGRRGQDAQFEGRVFHFPEELRHGNASIMIRNAKMEDAGNYTCFFPRLQADIESLRVELIVGKRADPTSIVFDGSGGDSPFSFSFSFLLAFFGDR</sequence>
<dbReference type="Gene3D" id="2.60.40.10">
    <property type="entry name" value="Immunoglobulins"/>
    <property type="match status" value="1"/>
</dbReference>
<keyword evidence="6" id="KW-1185">Reference proteome</keyword>
<evidence type="ECO:0000256" key="3">
    <source>
        <dbReference type="ARBA" id="ARBA00023319"/>
    </source>
</evidence>
<dbReference type="PANTHER" id="PTHR24100">
    <property type="entry name" value="BUTYROPHILIN"/>
    <property type="match status" value="1"/>
</dbReference>
<dbReference type="GO" id="GO:0016020">
    <property type="term" value="C:membrane"/>
    <property type="evidence" value="ECO:0007669"/>
    <property type="project" value="UniProtKB-SubCell"/>
</dbReference>
<dbReference type="Proteomes" id="UP000261620">
    <property type="component" value="Unplaced"/>
</dbReference>
<reference evidence="5" key="1">
    <citation type="submission" date="2025-08" db="UniProtKB">
        <authorList>
            <consortium name="Ensembl"/>
        </authorList>
    </citation>
    <scope>IDENTIFICATION</scope>
</reference>
<reference evidence="5" key="2">
    <citation type="submission" date="2025-09" db="UniProtKB">
        <authorList>
            <consortium name="Ensembl"/>
        </authorList>
    </citation>
    <scope>IDENTIFICATION</scope>
</reference>
<dbReference type="STRING" id="94237.ENSMMOP00000026314"/>
<dbReference type="InterPro" id="IPR003599">
    <property type="entry name" value="Ig_sub"/>
</dbReference>
<name>A0A3Q3XIM4_MOLML</name>
<comment type="subcellular location">
    <subcellularLocation>
        <location evidence="1">Membrane</location>
    </subcellularLocation>
</comment>
<evidence type="ECO:0000256" key="2">
    <source>
        <dbReference type="ARBA" id="ARBA00023136"/>
    </source>
</evidence>
<evidence type="ECO:0000259" key="4">
    <source>
        <dbReference type="PROSITE" id="PS50835"/>
    </source>
</evidence>
<evidence type="ECO:0000256" key="1">
    <source>
        <dbReference type="ARBA" id="ARBA00004370"/>
    </source>
</evidence>
<dbReference type="InterPro" id="IPR013783">
    <property type="entry name" value="Ig-like_fold"/>
</dbReference>
<keyword evidence="2" id="KW-0472">Membrane</keyword>
<feature type="domain" description="Ig-like" evidence="4">
    <location>
        <begin position="1"/>
        <end position="98"/>
    </location>
</feature>
<accession>A0A3Q3XIM4</accession>
<organism evidence="5 6">
    <name type="scientific">Mola mola</name>
    <name type="common">Ocean sunfish</name>
    <name type="synonym">Tetraodon mola</name>
    <dbReference type="NCBI Taxonomy" id="94237"/>
    <lineage>
        <taxon>Eukaryota</taxon>
        <taxon>Metazoa</taxon>
        <taxon>Chordata</taxon>
        <taxon>Craniata</taxon>
        <taxon>Vertebrata</taxon>
        <taxon>Euteleostomi</taxon>
        <taxon>Actinopterygii</taxon>
        <taxon>Neopterygii</taxon>
        <taxon>Teleostei</taxon>
        <taxon>Neoteleostei</taxon>
        <taxon>Acanthomorphata</taxon>
        <taxon>Eupercaria</taxon>
        <taxon>Tetraodontiformes</taxon>
        <taxon>Molidae</taxon>
        <taxon>Mola</taxon>
    </lineage>
</organism>
<dbReference type="InterPro" id="IPR013106">
    <property type="entry name" value="Ig_V-set"/>
</dbReference>
<dbReference type="AlphaFoldDB" id="A0A3Q3XIM4"/>
<dbReference type="Pfam" id="PF07686">
    <property type="entry name" value="V-set"/>
    <property type="match status" value="1"/>
</dbReference>
<dbReference type="SUPFAM" id="SSF48726">
    <property type="entry name" value="Immunoglobulin"/>
    <property type="match status" value="1"/>
</dbReference>
<dbReference type="PROSITE" id="PS50835">
    <property type="entry name" value="IG_LIKE"/>
    <property type="match status" value="1"/>
</dbReference>
<evidence type="ECO:0000313" key="6">
    <source>
        <dbReference type="Proteomes" id="UP000261620"/>
    </source>
</evidence>
<dbReference type="InterPro" id="IPR007110">
    <property type="entry name" value="Ig-like_dom"/>
</dbReference>
<keyword evidence="3" id="KW-0393">Immunoglobulin domain</keyword>
<dbReference type="SMART" id="SM00409">
    <property type="entry name" value="IG"/>
    <property type="match status" value="1"/>
</dbReference>
<protein>
    <recommendedName>
        <fullName evidence="4">Ig-like domain-containing protein</fullName>
    </recommendedName>
</protein>
<evidence type="ECO:0000313" key="5">
    <source>
        <dbReference type="Ensembl" id="ENSMMOP00000026314.1"/>
    </source>
</evidence>
<dbReference type="InterPro" id="IPR050504">
    <property type="entry name" value="IgSF_BTN/MOG"/>
</dbReference>
<dbReference type="InterPro" id="IPR036179">
    <property type="entry name" value="Ig-like_dom_sf"/>
</dbReference>
<dbReference type="OMA" id="FTLEACE"/>